<evidence type="ECO:0000256" key="11">
    <source>
        <dbReference type="SAM" id="Phobius"/>
    </source>
</evidence>
<evidence type="ECO:0000256" key="5">
    <source>
        <dbReference type="ARBA" id="ARBA00022882"/>
    </source>
</evidence>
<evidence type="ECO:0000256" key="1">
    <source>
        <dbReference type="ARBA" id="ARBA00004141"/>
    </source>
</evidence>
<protein>
    <submittedName>
        <fullName evidence="14">Ion channel</fullName>
    </submittedName>
</protein>
<dbReference type="InterPro" id="IPR013518">
    <property type="entry name" value="K_chnl_inward-rec_Kir_cyto"/>
</dbReference>
<evidence type="ECO:0000256" key="7">
    <source>
        <dbReference type="ARBA" id="ARBA00022989"/>
    </source>
</evidence>
<feature type="domain" description="Inward rectifier potassium channel C-terminal" evidence="13">
    <location>
        <begin position="136"/>
        <end position="286"/>
    </location>
</feature>
<keyword evidence="6" id="KW-0630">Potassium</keyword>
<name>A0ABT7E030_9NEIS</name>
<dbReference type="InterPro" id="IPR016449">
    <property type="entry name" value="K_chnl_inward-rec_Kir"/>
</dbReference>
<comment type="subcellular location">
    <subcellularLocation>
        <location evidence="1">Membrane</location>
        <topology evidence="1">Multi-pass membrane protein</topology>
    </subcellularLocation>
</comment>
<evidence type="ECO:0000256" key="10">
    <source>
        <dbReference type="ARBA" id="ARBA00023303"/>
    </source>
</evidence>
<evidence type="ECO:0000256" key="4">
    <source>
        <dbReference type="ARBA" id="ARBA00022692"/>
    </source>
</evidence>
<dbReference type="RefSeq" id="WP_284101970.1">
    <property type="nucleotide sequence ID" value="NZ_JARRAF010000022.1"/>
</dbReference>
<dbReference type="InterPro" id="IPR013099">
    <property type="entry name" value="K_chnl_dom"/>
</dbReference>
<feature type="domain" description="Potassium channel" evidence="12">
    <location>
        <begin position="57"/>
        <end position="127"/>
    </location>
</feature>
<sequence>MPQRHPRKVQIGDQKVLTYGMPRALLQDLFHYAMTTRWPVFFLALAGIFLTINLLFALLYAVQPDGIANLAPPDLTGLFFFSVETFATVGYGDMHPQSAYTHFVATCEIFCGMISIALMTGVMFARFSKPRARFLFARHPVVRPYEGWPTLMIRAANARQNVIIDASARLRLMLTEISPEGVEMRRLYDLSLTRDQHPVFILGWMLMHSINEASPLYGKTQEDLERQDAVLILTLDGMDETTSQTLITRHHYRSAEIRWNHGYADMTSVDEQGINHLDYQKFHHVEPLP</sequence>
<keyword evidence="3" id="KW-0633">Potassium transport</keyword>
<keyword evidence="15" id="KW-1185">Reference proteome</keyword>
<comment type="caution">
    <text evidence="14">The sequence shown here is derived from an EMBL/GenBank/DDBJ whole genome shotgun (WGS) entry which is preliminary data.</text>
</comment>
<dbReference type="PRINTS" id="PR01320">
    <property type="entry name" value="KIRCHANNEL"/>
</dbReference>
<dbReference type="Pfam" id="PF17655">
    <property type="entry name" value="IRK_C"/>
    <property type="match status" value="1"/>
</dbReference>
<reference evidence="14" key="1">
    <citation type="submission" date="2023-03" db="EMBL/GenBank/DDBJ databases">
        <title>Chitinimonas shenzhenensis gen. nov., sp. nov., a novel member of family Burkholderiaceae isolated from activated sludge collected in Shen Zhen, China.</title>
        <authorList>
            <person name="Wang X."/>
        </authorList>
    </citation>
    <scope>NUCLEOTIDE SEQUENCE</scope>
    <source>
        <strain evidence="14">DQS-5</strain>
    </source>
</reference>
<evidence type="ECO:0000256" key="2">
    <source>
        <dbReference type="ARBA" id="ARBA00022448"/>
    </source>
</evidence>
<dbReference type="InterPro" id="IPR014756">
    <property type="entry name" value="Ig_E-set"/>
</dbReference>
<feature type="transmembrane region" description="Helical" evidence="11">
    <location>
        <begin position="40"/>
        <end position="62"/>
    </location>
</feature>
<keyword evidence="4 11" id="KW-0812">Transmembrane</keyword>
<evidence type="ECO:0000313" key="14">
    <source>
        <dbReference type="EMBL" id="MDK2125659.1"/>
    </source>
</evidence>
<accession>A0ABT7E030</accession>
<evidence type="ECO:0000256" key="6">
    <source>
        <dbReference type="ARBA" id="ARBA00022958"/>
    </source>
</evidence>
<dbReference type="Gene3D" id="1.10.287.70">
    <property type="match status" value="1"/>
</dbReference>
<evidence type="ECO:0000256" key="8">
    <source>
        <dbReference type="ARBA" id="ARBA00023065"/>
    </source>
</evidence>
<dbReference type="Pfam" id="PF07885">
    <property type="entry name" value="Ion_trans_2"/>
    <property type="match status" value="1"/>
</dbReference>
<evidence type="ECO:0000313" key="15">
    <source>
        <dbReference type="Proteomes" id="UP001172778"/>
    </source>
</evidence>
<keyword evidence="7 11" id="KW-1133">Transmembrane helix</keyword>
<dbReference type="SUPFAM" id="SSF81296">
    <property type="entry name" value="E set domains"/>
    <property type="match status" value="1"/>
</dbReference>
<dbReference type="SUPFAM" id="SSF81324">
    <property type="entry name" value="Voltage-gated potassium channels"/>
    <property type="match status" value="1"/>
</dbReference>
<dbReference type="Proteomes" id="UP001172778">
    <property type="component" value="Unassembled WGS sequence"/>
</dbReference>
<dbReference type="Gene3D" id="2.60.40.1400">
    <property type="entry name" value="G protein-activated inward rectifier potassium channel 1"/>
    <property type="match status" value="1"/>
</dbReference>
<gene>
    <name evidence="14" type="ORF">PZA18_16515</name>
</gene>
<evidence type="ECO:0000256" key="9">
    <source>
        <dbReference type="ARBA" id="ARBA00023136"/>
    </source>
</evidence>
<evidence type="ECO:0000256" key="3">
    <source>
        <dbReference type="ARBA" id="ARBA00022538"/>
    </source>
</evidence>
<evidence type="ECO:0000259" key="12">
    <source>
        <dbReference type="Pfam" id="PF07885"/>
    </source>
</evidence>
<dbReference type="PANTHER" id="PTHR11767:SF102">
    <property type="entry name" value="INWARDLY RECTIFYING POTASSIUM CHANNEL 1, ISOFORM F"/>
    <property type="match status" value="1"/>
</dbReference>
<keyword evidence="9 11" id="KW-0472">Membrane</keyword>
<proteinExistence type="predicted"/>
<dbReference type="PANTHER" id="PTHR11767">
    <property type="entry name" value="INWARD RECTIFIER POTASSIUM CHANNEL"/>
    <property type="match status" value="1"/>
</dbReference>
<feature type="transmembrane region" description="Helical" evidence="11">
    <location>
        <begin position="103"/>
        <end position="125"/>
    </location>
</feature>
<evidence type="ECO:0000259" key="13">
    <source>
        <dbReference type="Pfam" id="PF17655"/>
    </source>
</evidence>
<dbReference type="InterPro" id="IPR041647">
    <property type="entry name" value="IRK_C"/>
</dbReference>
<keyword evidence="8" id="KW-0406">Ion transport</keyword>
<dbReference type="EMBL" id="JARRAF010000022">
    <property type="protein sequence ID" value="MDK2125659.1"/>
    <property type="molecule type" value="Genomic_DNA"/>
</dbReference>
<organism evidence="14 15">
    <name type="scientific">Parachitinimonas caeni</name>
    <dbReference type="NCBI Taxonomy" id="3031301"/>
    <lineage>
        <taxon>Bacteria</taxon>
        <taxon>Pseudomonadati</taxon>
        <taxon>Pseudomonadota</taxon>
        <taxon>Betaproteobacteria</taxon>
        <taxon>Neisseriales</taxon>
        <taxon>Chitinibacteraceae</taxon>
        <taxon>Parachitinimonas</taxon>
    </lineage>
</organism>
<keyword evidence="2" id="KW-0813">Transport</keyword>
<keyword evidence="10" id="KW-0407">Ion channel</keyword>
<keyword evidence="5" id="KW-0851">Voltage-gated channel</keyword>